<dbReference type="EMBL" id="LGUB01000129">
    <property type="protein sequence ID" value="KRH94149.1"/>
    <property type="molecule type" value="Genomic_DNA"/>
</dbReference>
<evidence type="ECO:0000259" key="1">
    <source>
        <dbReference type="Pfam" id="PF17032"/>
    </source>
</evidence>
<protein>
    <recommendedName>
        <fullName evidence="1">Zinc-ribbon 15 domain-containing protein</fullName>
    </recommendedName>
</protein>
<dbReference type="InterPro" id="IPR031493">
    <property type="entry name" value="Zinc_ribbon_15"/>
</dbReference>
<dbReference type="AlphaFoldDB" id="A0A0R0M1Z0"/>
<dbReference type="OrthoDB" id="2188272at2759"/>
<accession>A0A0R0M1Z0</accession>
<keyword evidence="3" id="KW-1185">Reference proteome</keyword>
<dbReference type="Proteomes" id="UP000051530">
    <property type="component" value="Unassembled WGS sequence"/>
</dbReference>
<name>A0A0R0M1Z0_9MICR</name>
<evidence type="ECO:0000313" key="3">
    <source>
        <dbReference type="Proteomes" id="UP000051530"/>
    </source>
</evidence>
<proteinExistence type="predicted"/>
<sequence length="111" mass="12777">MCHYVICGCTTKYKQKSLQPPVQNVYCPVCSNNVEAVEIFKKMYCSFFFIPICPVSKNKLYNGCPVCKSKFSQGEVKYCGNCRNVILSDYRFCGKCGDQVNIYEQPRQQRP</sequence>
<dbReference type="Pfam" id="PF17032">
    <property type="entry name" value="Zn_ribbon_15"/>
    <property type="match status" value="1"/>
</dbReference>
<dbReference type="VEuPathDB" id="MicrosporidiaDB:M153_3700005851"/>
<evidence type="ECO:0000313" key="2">
    <source>
        <dbReference type="EMBL" id="KRH94149.1"/>
    </source>
</evidence>
<reference evidence="2 3" key="1">
    <citation type="submission" date="2015-07" db="EMBL/GenBank/DDBJ databases">
        <title>The genome of Pseudoloma neurophilia, a relevant intracellular parasite of the zebrafish.</title>
        <authorList>
            <person name="Ndikumana S."/>
            <person name="Pelin A."/>
            <person name="Sanders J."/>
            <person name="Corradi N."/>
        </authorList>
    </citation>
    <scope>NUCLEOTIDE SEQUENCE [LARGE SCALE GENOMIC DNA]</scope>
    <source>
        <strain evidence="2 3">MK1</strain>
    </source>
</reference>
<feature type="domain" description="Zinc-ribbon 15" evidence="1">
    <location>
        <begin position="25"/>
        <end position="97"/>
    </location>
</feature>
<gene>
    <name evidence="2" type="ORF">M153_3700005851</name>
</gene>
<organism evidence="2 3">
    <name type="scientific">Pseudoloma neurophilia</name>
    <dbReference type="NCBI Taxonomy" id="146866"/>
    <lineage>
        <taxon>Eukaryota</taxon>
        <taxon>Fungi</taxon>
        <taxon>Fungi incertae sedis</taxon>
        <taxon>Microsporidia</taxon>
        <taxon>Pseudoloma</taxon>
    </lineage>
</organism>
<comment type="caution">
    <text evidence="2">The sequence shown here is derived from an EMBL/GenBank/DDBJ whole genome shotgun (WGS) entry which is preliminary data.</text>
</comment>